<dbReference type="EMBL" id="JAAITQ010000019">
    <property type="protein sequence ID" value="NSE16885.1"/>
    <property type="molecule type" value="Genomic_DNA"/>
</dbReference>
<evidence type="ECO:0000256" key="1">
    <source>
        <dbReference type="SAM" id="Phobius"/>
    </source>
</evidence>
<protein>
    <submittedName>
        <fullName evidence="2">Uncharacterized protein</fullName>
    </submittedName>
</protein>
<feature type="transmembrane region" description="Helical" evidence="1">
    <location>
        <begin position="35"/>
        <end position="58"/>
    </location>
</feature>
<evidence type="ECO:0000313" key="4">
    <source>
        <dbReference type="Proteomes" id="UP000095709"/>
    </source>
</evidence>
<dbReference type="Proteomes" id="UP000095709">
    <property type="component" value="Unassembled WGS sequence"/>
</dbReference>
<dbReference type="RefSeq" id="WP_055264772.1">
    <property type="nucleotide sequence ID" value="NZ_CAXSRP010000002.1"/>
</dbReference>
<dbReference type="Proteomes" id="UP000768180">
    <property type="component" value="Unassembled WGS sequence"/>
</dbReference>
<sequence length="78" mass="8498">MKRLKQIGALLSIAVLIGFGLGAMIFAFIDTPFAHKALTVCLYCAITAPVLIYAMMLVAKVLSHRDENDKSDKGEKQS</sequence>
<reference evidence="2 4" key="1">
    <citation type="submission" date="2015-09" db="EMBL/GenBank/DDBJ databases">
        <authorList>
            <consortium name="Pathogen Informatics"/>
        </authorList>
    </citation>
    <scope>NUCLEOTIDE SEQUENCE [LARGE SCALE GENOMIC DNA]</scope>
    <source>
        <strain evidence="2 4">2789STDY5834885</strain>
    </source>
</reference>
<evidence type="ECO:0000313" key="2">
    <source>
        <dbReference type="EMBL" id="CUO60965.1"/>
    </source>
</evidence>
<reference evidence="3" key="3">
    <citation type="submission" date="2020-02" db="EMBL/GenBank/DDBJ databases">
        <authorList>
            <person name="Littmann E."/>
            <person name="Sorbara M."/>
        </authorList>
    </citation>
    <scope>NUCLEOTIDE SEQUENCE</scope>
    <source>
        <strain evidence="3">MSK.14.54</strain>
    </source>
</reference>
<keyword evidence="1" id="KW-0812">Transmembrane</keyword>
<keyword evidence="1" id="KW-0472">Membrane</keyword>
<keyword evidence="1" id="KW-1133">Transmembrane helix</keyword>
<name>A0A174GKK0_9FIRM</name>
<dbReference type="GeneID" id="79856669"/>
<evidence type="ECO:0000313" key="3">
    <source>
        <dbReference type="EMBL" id="NSE16885.1"/>
    </source>
</evidence>
<feature type="transmembrane region" description="Helical" evidence="1">
    <location>
        <begin position="7"/>
        <end position="29"/>
    </location>
</feature>
<evidence type="ECO:0000313" key="5">
    <source>
        <dbReference type="Proteomes" id="UP000768180"/>
    </source>
</evidence>
<organism evidence="2 4">
    <name type="scientific">Fusicatenibacter saccharivorans</name>
    <dbReference type="NCBI Taxonomy" id="1150298"/>
    <lineage>
        <taxon>Bacteria</taxon>
        <taxon>Bacillati</taxon>
        <taxon>Bacillota</taxon>
        <taxon>Clostridia</taxon>
        <taxon>Lachnospirales</taxon>
        <taxon>Lachnospiraceae</taxon>
        <taxon>Fusicatenibacter</taxon>
    </lineage>
</organism>
<proteinExistence type="predicted"/>
<dbReference type="AlphaFoldDB" id="A0A174GKK0"/>
<reference evidence="3 5" key="2">
    <citation type="journal article" date="2020" name="Cell Host Microbe">
        <title>Functional and Genomic Variation between Human-Derived Isolates of Lachnospiraceae Reveals Inter- and Intra-Species Diversity.</title>
        <authorList>
            <person name="Sorbara M.T."/>
            <person name="Littmann E.R."/>
            <person name="Fontana E."/>
            <person name="Moody T.U."/>
            <person name="Kohout C.E."/>
            <person name="Gjonbalaj M."/>
            <person name="Eaton V."/>
            <person name="Seok R."/>
            <person name="Leiner I.M."/>
            <person name="Pamer E.G."/>
        </authorList>
    </citation>
    <scope>NUCLEOTIDE SEQUENCE [LARGE SCALE GENOMIC DNA]</scope>
    <source>
        <strain evidence="3 5">MSK.14.54</strain>
    </source>
</reference>
<gene>
    <name evidence="2" type="ORF">ERS852498_00028</name>
    <name evidence="3" type="ORF">G5B05_10790</name>
</gene>
<keyword evidence="5" id="KW-1185">Reference proteome</keyword>
<accession>A0A174GKK0</accession>
<dbReference type="EMBL" id="CZAL01000001">
    <property type="protein sequence ID" value="CUO60965.1"/>
    <property type="molecule type" value="Genomic_DNA"/>
</dbReference>